<dbReference type="GO" id="GO:0016887">
    <property type="term" value="F:ATP hydrolysis activity"/>
    <property type="evidence" value="ECO:0007669"/>
    <property type="project" value="TreeGrafter"/>
</dbReference>
<feature type="region of interest" description="Disordered" evidence="4">
    <location>
        <begin position="338"/>
        <end position="368"/>
    </location>
</feature>
<comment type="caution">
    <text evidence="6">The sequence shown here is derived from an EMBL/GenBank/DDBJ whole genome shotgun (WGS) entry which is preliminary data.</text>
</comment>
<feature type="domain" description="Bacterial type II secretion system protein E" evidence="5">
    <location>
        <begin position="203"/>
        <end position="217"/>
    </location>
</feature>
<evidence type="ECO:0000259" key="5">
    <source>
        <dbReference type="PROSITE" id="PS00662"/>
    </source>
</evidence>
<dbReference type="Proteomes" id="UP000637720">
    <property type="component" value="Unassembled WGS sequence"/>
</dbReference>
<dbReference type="PANTHER" id="PTHR30258:SF2">
    <property type="entry name" value="COMG OPERON PROTEIN 1"/>
    <property type="match status" value="1"/>
</dbReference>
<dbReference type="Pfam" id="PF00437">
    <property type="entry name" value="T2SSE"/>
    <property type="match status" value="1"/>
</dbReference>
<dbReference type="InterPro" id="IPR003593">
    <property type="entry name" value="AAA+_ATPase"/>
</dbReference>
<dbReference type="PANTHER" id="PTHR30258">
    <property type="entry name" value="TYPE II SECRETION SYSTEM PROTEIN GSPE-RELATED"/>
    <property type="match status" value="1"/>
</dbReference>
<reference evidence="6" key="1">
    <citation type="journal article" date="2014" name="Int. J. Syst. Evol. Microbiol.">
        <title>Complete genome sequence of Corynebacterium casei LMG S-19264T (=DSM 44701T), isolated from a smear-ripened cheese.</title>
        <authorList>
            <consortium name="US DOE Joint Genome Institute (JGI-PGF)"/>
            <person name="Walter F."/>
            <person name="Albersmeier A."/>
            <person name="Kalinowski J."/>
            <person name="Ruckert C."/>
        </authorList>
    </citation>
    <scope>NUCLEOTIDE SEQUENCE</scope>
    <source>
        <strain evidence="6">JCM 14719</strain>
    </source>
</reference>
<dbReference type="InterPro" id="IPR001482">
    <property type="entry name" value="T2SS/T4SS_dom"/>
</dbReference>
<dbReference type="EMBL" id="BMOF01000042">
    <property type="protein sequence ID" value="GGK04704.1"/>
    <property type="molecule type" value="Genomic_DNA"/>
</dbReference>
<protein>
    <recommendedName>
        <fullName evidence="5">Bacterial type II secretion system protein E domain-containing protein</fullName>
    </recommendedName>
</protein>
<evidence type="ECO:0000256" key="3">
    <source>
        <dbReference type="ARBA" id="ARBA00022840"/>
    </source>
</evidence>
<organism evidence="6 7">
    <name type="scientific">Calditerricola satsumensis</name>
    <dbReference type="NCBI Taxonomy" id="373054"/>
    <lineage>
        <taxon>Bacteria</taxon>
        <taxon>Bacillati</taxon>
        <taxon>Bacillota</taxon>
        <taxon>Bacilli</taxon>
        <taxon>Bacillales</taxon>
        <taxon>Bacillaceae</taxon>
        <taxon>Calditerricola</taxon>
    </lineage>
</organism>
<evidence type="ECO:0000256" key="1">
    <source>
        <dbReference type="ARBA" id="ARBA00006611"/>
    </source>
</evidence>
<evidence type="ECO:0000256" key="2">
    <source>
        <dbReference type="ARBA" id="ARBA00022741"/>
    </source>
</evidence>
<name>A0A8J3FC82_9BACI</name>
<dbReference type="InterPro" id="IPR027417">
    <property type="entry name" value="P-loop_NTPase"/>
</dbReference>
<keyword evidence="3" id="KW-0067">ATP-binding</keyword>
<comment type="similarity">
    <text evidence="1">Belongs to the GSP E family.</text>
</comment>
<dbReference type="GO" id="GO:0005886">
    <property type="term" value="C:plasma membrane"/>
    <property type="evidence" value="ECO:0007669"/>
    <property type="project" value="TreeGrafter"/>
</dbReference>
<dbReference type="AlphaFoldDB" id="A0A8J3FC82"/>
<reference evidence="6" key="2">
    <citation type="submission" date="2020-09" db="EMBL/GenBank/DDBJ databases">
        <authorList>
            <person name="Sun Q."/>
            <person name="Ohkuma M."/>
        </authorList>
    </citation>
    <scope>NUCLEOTIDE SEQUENCE</scope>
    <source>
        <strain evidence="6">JCM 14719</strain>
    </source>
</reference>
<evidence type="ECO:0000313" key="6">
    <source>
        <dbReference type="EMBL" id="GGK04704.1"/>
    </source>
</evidence>
<dbReference type="PROSITE" id="PS00662">
    <property type="entry name" value="T2SP_E"/>
    <property type="match status" value="1"/>
</dbReference>
<dbReference type="Gene3D" id="3.40.50.300">
    <property type="entry name" value="P-loop containing nucleotide triphosphate hydrolases"/>
    <property type="match status" value="1"/>
</dbReference>
<dbReference type="SUPFAM" id="SSF52540">
    <property type="entry name" value="P-loop containing nucleoside triphosphate hydrolases"/>
    <property type="match status" value="1"/>
</dbReference>
<accession>A0A8J3FC82</accession>
<proteinExistence type="inferred from homology"/>
<sequence length="368" mass="40334">MDTISQWERWIRQAVRHRASDVHLEPENDGWRLRLRIDGLLFPYEQVSEEAGVALVTALKVRAGMDIGEKRLPQDGRFTTVVDGVAVDVRVSTLPTLYGEKAVLRLLGRHAQRFALEDLGLTSEQRATVERWLERMEGLVLVTGPTGSGKTTTLYAMVRRLARPTTNIVTLEDPVECCLAGVNQVQINERAGLTFAAGLRAVLRQDPDVILVGEIRDAETAATAVRAALTGHLILATVHAADAPSAATRLVDLGVEPHLVAATLSGVIAQRLVRRLCSCRRSERMPVSCSRCGGVGSIGRTGVFELLDVDEEVANAIRQHPEPSALRHLMRRKGWPTLSEALRRRPTGEGRRNNEPLGVGADERELVG</sequence>
<feature type="compositionally biased region" description="Basic and acidic residues" evidence="4">
    <location>
        <begin position="341"/>
        <end position="354"/>
    </location>
</feature>
<evidence type="ECO:0000256" key="4">
    <source>
        <dbReference type="SAM" id="MobiDB-lite"/>
    </source>
</evidence>
<keyword evidence="7" id="KW-1185">Reference proteome</keyword>
<keyword evidence="2" id="KW-0547">Nucleotide-binding</keyword>
<dbReference type="GO" id="GO:0005524">
    <property type="term" value="F:ATP binding"/>
    <property type="evidence" value="ECO:0007669"/>
    <property type="project" value="UniProtKB-KW"/>
</dbReference>
<dbReference type="Gene3D" id="3.30.450.90">
    <property type="match status" value="1"/>
</dbReference>
<dbReference type="CDD" id="cd01129">
    <property type="entry name" value="PulE-GspE-like"/>
    <property type="match status" value="1"/>
</dbReference>
<evidence type="ECO:0000313" key="7">
    <source>
        <dbReference type="Proteomes" id="UP000637720"/>
    </source>
</evidence>
<gene>
    <name evidence="6" type="ORF">GCM10007043_18400</name>
</gene>
<dbReference type="SMART" id="SM00382">
    <property type="entry name" value="AAA"/>
    <property type="match status" value="1"/>
</dbReference>